<sequence length="267" mass="30411">MENQTAMFPKGVLHAMIGQKKFSLARYEPSAEISYFVQHYWVVRWDLRAELPYLQTVLAHPNVNLVFEKGATGIFGVARTTSSHLLEGQGQVFGVKFRPGGFYPFLNAPISKLSGTSTSLEAVFGVATDQLEKEVLSLPDDEQMMKRVEAFLFEHLPKPDPNVARISEIVRMIQADRSVLRVEDAVQLTGMNMRTMQRLFDRYVGVSPKSVIQRYRLHEAAEQIDQGTVQDWLDLSTSLGYYDHSHFIRDFRAIVGVAPNEYRRVQI</sequence>
<evidence type="ECO:0000256" key="1">
    <source>
        <dbReference type="ARBA" id="ARBA00023015"/>
    </source>
</evidence>
<evidence type="ECO:0000313" key="6">
    <source>
        <dbReference type="Proteomes" id="UP000197781"/>
    </source>
</evidence>
<dbReference type="SUPFAM" id="SSF46689">
    <property type="entry name" value="Homeodomain-like"/>
    <property type="match status" value="1"/>
</dbReference>
<evidence type="ECO:0000259" key="4">
    <source>
        <dbReference type="PROSITE" id="PS01124"/>
    </source>
</evidence>
<dbReference type="GO" id="GO:0043565">
    <property type="term" value="F:sequence-specific DNA binding"/>
    <property type="evidence" value="ECO:0007669"/>
    <property type="project" value="InterPro"/>
</dbReference>
<evidence type="ECO:0000256" key="2">
    <source>
        <dbReference type="ARBA" id="ARBA00023125"/>
    </source>
</evidence>
<dbReference type="PANTHER" id="PTHR46796">
    <property type="entry name" value="HTH-TYPE TRANSCRIPTIONAL ACTIVATOR RHAS-RELATED"/>
    <property type="match status" value="1"/>
</dbReference>
<keyword evidence="3" id="KW-0804">Transcription</keyword>
<dbReference type="AlphaFoldDB" id="A0A220MR65"/>
<protein>
    <submittedName>
        <fullName evidence="5">AraC family transcriptional regulator</fullName>
    </submittedName>
</protein>
<dbReference type="EMBL" id="CP018145">
    <property type="protein sequence ID" value="ASJ57000.1"/>
    <property type="molecule type" value="Genomic_DNA"/>
</dbReference>
<dbReference type="Pfam" id="PF20240">
    <property type="entry name" value="DUF6597"/>
    <property type="match status" value="1"/>
</dbReference>
<accession>A0A220MR65</accession>
<reference evidence="5 6" key="1">
    <citation type="submission" date="2016-11" db="EMBL/GenBank/DDBJ databases">
        <authorList>
            <person name="Jaros S."/>
            <person name="Januszkiewicz K."/>
            <person name="Wedrychowicz H."/>
        </authorList>
    </citation>
    <scope>NUCLEOTIDE SEQUENCE [LARGE SCALE GENOMIC DNA]</scope>
    <source>
        <strain evidence="5 6">NF2</strain>
    </source>
</reference>
<dbReference type="Proteomes" id="UP000197781">
    <property type="component" value="Chromosome"/>
</dbReference>
<evidence type="ECO:0000313" key="5">
    <source>
        <dbReference type="EMBL" id="ASJ57000.1"/>
    </source>
</evidence>
<name>A0A220MR65_9BACL</name>
<organism evidence="5 6">
    <name type="scientific">Brevibacillus formosus</name>
    <dbReference type="NCBI Taxonomy" id="54913"/>
    <lineage>
        <taxon>Bacteria</taxon>
        <taxon>Bacillati</taxon>
        <taxon>Bacillota</taxon>
        <taxon>Bacilli</taxon>
        <taxon>Bacillales</taxon>
        <taxon>Paenibacillaceae</taxon>
        <taxon>Brevibacillus</taxon>
    </lineage>
</organism>
<dbReference type="SMART" id="SM00342">
    <property type="entry name" value="HTH_ARAC"/>
    <property type="match status" value="1"/>
</dbReference>
<dbReference type="InterPro" id="IPR009057">
    <property type="entry name" value="Homeodomain-like_sf"/>
</dbReference>
<dbReference type="InterPro" id="IPR050204">
    <property type="entry name" value="AraC_XylS_family_regulators"/>
</dbReference>
<gene>
    <name evidence="5" type="ORF">BP422_27870</name>
</gene>
<feature type="domain" description="HTH araC/xylS-type" evidence="4">
    <location>
        <begin position="167"/>
        <end position="265"/>
    </location>
</feature>
<proteinExistence type="predicted"/>
<keyword evidence="2" id="KW-0238">DNA-binding</keyword>
<dbReference type="GO" id="GO:0003700">
    <property type="term" value="F:DNA-binding transcription factor activity"/>
    <property type="evidence" value="ECO:0007669"/>
    <property type="project" value="InterPro"/>
</dbReference>
<dbReference type="InterPro" id="IPR046532">
    <property type="entry name" value="DUF6597"/>
</dbReference>
<keyword evidence="1" id="KW-0805">Transcription regulation</keyword>
<dbReference type="Pfam" id="PF12833">
    <property type="entry name" value="HTH_18"/>
    <property type="match status" value="1"/>
</dbReference>
<dbReference type="Gene3D" id="1.10.10.60">
    <property type="entry name" value="Homeodomain-like"/>
    <property type="match status" value="1"/>
</dbReference>
<dbReference type="KEGG" id="bfm:BP422_27870"/>
<dbReference type="RefSeq" id="WP_088910477.1">
    <property type="nucleotide sequence ID" value="NZ_CP018145.1"/>
</dbReference>
<evidence type="ECO:0000256" key="3">
    <source>
        <dbReference type="ARBA" id="ARBA00023163"/>
    </source>
</evidence>
<dbReference type="PROSITE" id="PS01124">
    <property type="entry name" value="HTH_ARAC_FAMILY_2"/>
    <property type="match status" value="1"/>
</dbReference>
<dbReference type="InterPro" id="IPR018060">
    <property type="entry name" value="HTH_AraC"/>
</dbReference>